<dbReference type="RefSeq" id="WP_106749377.1">
    <property type="nucleotide sequence ID" value="NZ_CP027668.1"/>
</dbReference>
<dbReference type="Proteomes" id="UP000237889">
    <property type="component" value="Chromosome"/>
</dbReference>
<protein>
    <submittedName>
        <fullName evidence="4">GNAT family N-acetyltransferase</fullName>
    </submittedName>
</protein>
<keyword evidence="2" id="KW-0012">Acyltransferase</keyword>
<dbReference type="AlphaFoldDB" id="A0A2S0NDB7"/>
<dbReference type="InterPro" id="IPR000182">
    <property type="entry name" value="GNAT_dom"/>
</dbReference>
<name>A0A2S0NDB7_9HYPH</name>
<evidence type="ECO:0000313" key="5">
    <source>
        <dbReference type="Proteomes" id="UP000237889"/>
    </source>
</evidence>
<sequence>MTARTIPLDLDGYTDLPEGKIAAVVTYLEMREPPAAPLAEPLPLRPVAEPDLAWYRRFYAAIGLDWLWTSRLLMDEAKLAAILHHPGNELFVADGDAGEAGIVEIDRRDPADVEIAFFGLVPQATGQGLGPRMMAAALAKAWRPETRRVWLHTCTLDHPAALSFYRRCGFTPYRRAVEVMDDPRLTGRIPREAARRIPLIG</sequence>
<dbReference type="PANTHER" id="PTHR43800:SF1">
    <property type="entry name" value="PEPTIDYL-LYSINE N-ACETYLTRANSFERASE YJAB"/>
    <property type="match status" value="1"/>
</dbReference>
<evidence type="ECO:0000256" key="2">
    <source>
        <dbReference type="ARBA" id="ARBA00023315"/>
    </source>
</evidence>
<dbReference type="EMBL" id="CP027668">
    <property type="protein sequence ID" value="AVO46036.1"/>
    <property type="molecule type" value="Genomic_DNA"/>
</dbReference>
<dbReference type="PROSITE" id="PS51186">
    <property type="entry name" value="GNAT"/>
    <property type="match status" value="1"/>
</dbReference>
<dbReference type="OrthoDB" id="275336at2"/>
<dbReference type="KEGG" id="phr:C6569_13685"/>
<keyword evidence="1 4" id="KW-0808">Transferase</keyword>
<dbReference type="Gene3D" id="3.40.630.30">
    <property type="match status" value="1"/>
</dbReference>
<feature type="domain" description="N-acetyltransferase" evidence="3">
    <location>
        <begin position="42"/>
        <end position="185"/>
    </location>
</feature>
<evidence type="ECO:0000256" key="1">
    <source>
        <dbReference type="ARBA" id="ARBA00022679"/>
    </source>
</evidence>
<dbReference type="SUPFAM" id="SSF55729">
    <property type="entry name" value="Acyl-CoA N-acyltransferases (Nat)"/>
    <property type="match status" value="1"/>
</dbReference>
<dbReference type="CDD" id="cd04301">
    <property type="entry name" value="NAT_SF"/>
    <property type="match status" value="1"/>
</dbReference>
<accession>A0A2S0NDB7</accession>
<dbReference type="Pfam" id="PF00583">
    <property type="entry name" value="Acetyltransf_1"/>
    <property type="match status" value="1"/>
</dbReference>
<dbReference type="GO" id="GO:0016747">
    <property type="term" value="F:acyltransferase activity, transferring groups other than amino-acyl groups"/>
    <property type="evidence" value="ECO:0007669"/>
    <property type="project" value="InterPro"/>
</dbReference>
<dbReference type="InterPro" id="IPR016181">
    <property type="entry name" value="Acyl_CoA_acyltransferase"/>
</dbReference>
<gene>
    <name evidence="4" type="ORF">C6569_13685</name>
</gene>
<proteinExistence type="predicted"/>
<dbReference type="PANTHER" id="PTHR43800">
    <property type="entry name" value="PEPTIDYL-LYSINE N-ACETYLTRANSFERASE YJAB"/>
    <property type="match status" value="1"/>
</dbReference>
<reference evidence="4 5" key="1">
    <citation type="submission" date="2018-03" db="EMBL/GenBank/DDBJ databases">
        <title>Genome sequencing of Phreatobacter sp.</title>
        <authorList>
            <person name="Kim S.-J."/>
            <person name="Heo J."/>
            <person name="Kwon S.-W."/>
        </authorList>
    </citation>
    <scope>NUCLEOTIDE SEQUENCE [LARGE SCALE GENOMIC DNA]</scope>
    <source>
        <strain evidence="4 5">S-12</strain>
    </source>
</reference>
<evidence type="ECO:0000259" key="3">
    <source>
        <dbReference type="PROSITE" id="PS51186"/>
    </source>
</evidence>
<organism evidence="4 5">
    <name type="scientific">Phreatobacter cathodiphilus</name>
    <dbReference type="NCBI Taxonomy" id="1868589"/>
    <lineage>
        <taxon>Bacteria</taxon>
        <taxon>Pseudomonadati</taxon>
        <taxon>Pseudomonadota</taxon>
        <taxon>Alphaproteobacteria</taxon>
        <taxon>Hyphomicrobiales</taxon>
        <taxon>Phreatobacteraceae</taxon>
        <taxon>Phreatobacter</taxon>
    </lineage>
</organism>
<evidence type="ECO:0000313" key="4">
    <source>
        <dbReference type="EMBL" id="AVO46036.1"/>
    </source>
</evidence>
<keyword evidence="5" id="KW-1185">Reference proteome</keyword>